<organism evidence="1 2">
    <name type="scientific">Hyphomicrobium album</name>
    <dbReference type="NCBI Taxonomy" id="2665159"/>
    <lineage>
        <taxon>Bacteria</taxon>
        <taxon>Pseudomonadati</taxon>
        <taxon>Pseudomonadota</taxon>
        <taxon>Alphaproteobacteria</taxon>
        <taxon>Hyphomicrobiales</taxon>
        <taxon>Hyphomicrobiaceae</taxon>
        <taxon>Hyphomicrobium</taxon>
    </lineage>
</organism>
<protein>
    <recommendedName>
        <fullName evidence="3">Ribbon-helix-helix protein CopG domain-containing protein</fullName>
    </recommendedName>
</protein>
<evidence type="ECO:0000313" key="2">
    <source>
        <dbReference type="Proteomes" id="UP000440694"/>
    </source>
</evidence>
<dbReference type="RefSeq" id="WP_154739093.1">
    <property type="nucleotide sequence ID" value="NZ_WMBQ01000001.1"/>
</dbReference>
<comment type="caution">
    <text evidence="1">The sequence shown here is derived from an EMBL/GenBank/DDBJ whole genome shotgun (WGS) entry which is preliminary data.</text>
</comment>
<proteinExistence type="predicted"/>
<dbReference type="AlphaFoldDB" id="A0A6I3KLU2"/>
<sequence length="52" mass="5969">MEHIVNVGMDVDTLKQLDNLRRAHPNVPSRVEVIRRLIWEAHAKITPIDAAE</sequence>
<evidence type="ECO:0000313" key="1">
    <source>
        <dbReference type="EMBL" id="MTD94707.1"/>
    </source>
</evidence>
<evidence type="ECO:0008006" key="3">
    <source>
        <dbReference type="Google" id="ProtNLM"/>
    </source>
</evidence>
<keyword evidence="2" id="KW-1185">Reference proteome</keyword>
<reference evidence="1 2" key="1">
    <citation type="submission" date="2019-11" db="EMBL/GenBank/DDBJ databases">
        <title>Identification of a novel strain.</title>
        <authorList>
            <person name="Xu Q."/>
            <person name="Wang G."/>
        </authorList>
    </citation>
    <scope>NUCLEOTIDE SEQUENCE [LARGE SCALE GENOMIC DNA]</scope>
    <source>
        <strain evidence="2">xq</strain>
    </source>
</reference>
<dbReference type="EMBL" id="WMBQ01000001">
    <property type="protein sequence ID" value="MTD94707.1"/>
    <property type="molecule type" value="Genomic_DNA"/>
</dbReference>
<gene>
    <name evidence="1" type="ORF">GIW81_10225</name>
</gene>
<dbReference type="Proteomes" id="UP000440694">
    <property type="component" value="Unassembled WGS sequence"/>
</dbReference>
<name>A0A6I3KLU2_9HYPH</name>
<accession>A0A6I3KLU2</accession>